<reference evidence="2 3" key="1">
    <citation type="submission" date="2017-09" db="EMBL/GenBank/DDBJ databases">
        <title>Large-scale bioinformatics analysis of Bacillus genomes uncovers conserved roles of natural products in bacterial physiology.</title>
        <authorList>
            <consortium name="Agbiome Team Llc"/>
            <person name="Bleich R.M."/>
            <person name="Grubbs K.J."/>
            <person name="Santa Maria K.C."/>
            <person name="Allen S.E."/>
            <person name="Farag S."/>
            <person name="Shank E.A."/>
            <person name="Bowers A."/>
        </authorList>
    </citation>
    <scope>NUCLEOTIDE SEQUENCE [LARGE SCALE GENOMIC DNA]</scope>
    <source>
        <strain evidence="2 3">AFS065400</strain>
    </source>
</reference>
<name>A0A9X7AR09_BACTU</name>
<comment type="caution">
    <text evidence="2">The sequence shown here is derived from an EMBL/GenBank/DDBJ whole genome shotgun (WGS) entry which is preliminary data.</text>
</comment>
<feature type="transmembrane region" description="Helical" evidence="1">
    <location>
        <begin position="140"/>
        <end position="159"/>
    </location>
</feature>
<accession>A0A9X7AR09</accession>
<feature type="transmembrane region" description="Helical" evidence="1">
    <location>
        <begin position="171"/>
        <end position="196"/>
    </location>
</feature>
<proteinExistence type="predicted"/>
<gene>
    <name evidence="2" type="ORF">COK72_06465</name>
</gene>
<dbReference type="RefSeq" id="WP_098640290.1">
    <property type="nucleotide sequence ID" value="NZ_NVCO01000016.1"/>
</dbReference>
<dbReference type="EMBL" id="NVCO01000016">
    <property type="protein sequence ID" value="PFT49186.1"/>
    <property type="molecule type" value="Genomic_DNA"/>
</dbReference>
<protein>
    <submittedName>
        <fullName evidence="2">Uncharacterized protein</fullName>
    </submittedName>
</protein>
<dbReference type="AlphaFoldDB" id="A0A9X7AR09"/>
<feature type="transmembrane region" description="Helical" evidence="1">
    <location>
        <begin position="103"/>
        <end position="128"/>
    </location>
</feature>
<keyword evidence="1" id="KW-1133">Transmembrane helix</keyword>
<evidence type="ECO:0000313" key="2">
    <source>
        <dbReference type="EMBL" id="PFT49186.1"/>
    </source>
</evidence>
<keyword evidence="1" id="KW-0472">Membrane</keyword>
<organism evidence="2 3">
    <name type="scientific">Bacillus thuringiensis</name>
    <dbReference type="NCBI Taxonomy" id="1428"/>
    <lineage>
        <taxon>Bacteria</taxon>
        <taxon>Bacillati</taxon>
        <taxon>Bacillota</taxon>
        <taxon>Bacilli</taxon>
        <taxon>Bacillales</taxon>
        <taxon>Bacillaceae</taxon>
        <taxon>Bacillus</taxon>
        <taxon>Bacillus cereus group</taxon>
    </lineage>
</organism>
<keyword evidence="1" id="KW-0812">Transmembrane</keyword>
<evidence type="ECO:0000313" key="3">
    <source>
        <dbReference type="Proteomes" id="UP000226106"/>
    </source>
</evidence>
<sequence length="246" mass="29361">MKTVKKRYRLTYYKENEKQPEFYDTEEKNFYRAEVEFLKKLSSVEKLDFKKKDKITLTNRKTGDVYHALWNKFSPVADKKNKFYLEKFTYKSDSKKNTNKMDLINIIGIESLLLCLMVSMIGVCLSMFMPRVFNGGFIPYLEGLFLLFLLIVQVIKEFIYEYISGVIKKEIYIDINIICFELSIAFGTFSTLYLFIYKQNPDLVSYKLPTIIYFVVLLLIGIFIVKRMQKESRELKNRDRFHNRVQ</sequence>
<feature type="transmembrane region" description="Helical" evidence="1">
    <location>
        <begin position="208"/>
        <end position="225"/>
    </location>
</feature>
<dbReference type="Proteomes" id="UP000226106">
    <property type="component" value="Unassembled WGS sequence"/>
</dbReference>
<evidence type="ECO:0000256" key="1">
    <source>
        <dbReference type="SAM" id="Phobius"/>
    </source>
</evidence>